<evidence type="ECO:0000313" key="11">
    <source>
        <dbReference type="Proteomes" id="UP000236755"/>
    </source>
</evidence>
<keyword evidence="5" id="KW-0560">Oxidoreductase</keyword>
<feature type="region of interest" description="Disordered" evidence="8">
    <location>
        <begin position="1"/>
        <end position="20"/>
    </location>
</feature>
<feature type="domain" description="Thioredoxin-like fold" evidence="9">
    <location>
        <begin position="77"/>
        <end position="239"/>
    </location>
</feature>
<evidence type="ECO:0000256" key="1">
    <source>
        <dbReference type="ARBA" id="ARBA00005791"/>
    </source>
</evidence>
<gene>
    <name evidence="10" type="ORF">SAMN04488065_2666</name>
</gene>
<sequence>MADSERVSTRRSSPDNGLRTVTRRRLLATSGIVALSGCLGSERNESSNSVDGAVANAPIPSAPASFTYARTGTADRPTVTYYGNWKCPYCAEFSTGFLNDIIRDYVVPGDISLRFRSLSSIDGEPFLGPDSPRAARAGLAVWNVDPETYWRYHEYVFTNQPPESETWATTDKLVAFAEEAGVTKTEQMRTKIREQAYVSAIQETSRAAVDAGVSATPALVIDGQTVNPLSDEQQTRTLIEQLTDGS</sequence>
<protein>
    <submittedName>
        <fullName evidence="10">Protein-disulfide isomerase</fullName>
    </submittedName>
</protein>
<dbReference type="InterPro" id="IPR012336">
    <property type="entry name" value="Thioredoxin-like_fold"/>
</dbReference>
<dbReference type="Gene3D" id="3.40.30.10">
    <property type="entry name" value="Glutaredoxin"/>
    <property type="match status" value="1"/>
</dbReference>
<dbReference type="InterPro" id="IPR036249">
    <property type="entry name" value="Thioredoxin-like_sf"/>
</dbReference>
<name>A0A1H4A9G1_9EURY</name>
<organism evidence="10 11">
    <name type="scientific">Haloplanus vescus</name>
    <dbReference type="NCBI Taxonomy" id="555874"/>
    <lineage>
        <taxon>Archaea</taxon>
        <taxon>Methanobacteriati</taxon>
        <taxon>Methanobacteriota</taxon>
        <taxon>Stenosarchaea group</taxon>
        <taxon>Halobacteria</taxon>
        <taxon>Halobacteriales</taxon>
        <taxon>Haloferacaceae</taxon>
        <taxon>Haloplanus</taxon>
    </lineage>
</organism>
<keyword evidence="4" id="KW-0813">Transport</keyword>
<keyword evidence="3" id="KW-0732">Signal</keyword>
<evidence type="ECO:0000256" key="2">
    <source>
        <dbReference type="ARBA" id="ARBA00007787"/>
    </source>
</evidence>
<dbReference type="GO" id="GO:0016853">
    <property type="term" value="F:isomerase activity"/>
    <property type="evidence" value="ECO:0007669"/>
    <property type="project" value="UniProtKB-KW"/>
</dbReference>
<keyword evidence="10" id="KW-0413">Isomerase</keyword>
<evidence type="ECO:0000256" key="7">
    <source>
        <dbReference type="ARBA" id="ARBA00023284"/>
    </source>
</evidence>
<keyword evidence="4" id="KW-0249">Electron transport</keyword>
<dbReference type="GO" id="GO:0016491">
    <property type="term" value="F:oxidoreductase activity"/>
    <property type="evidence" value="ECO:0007669"/>
    <property type="project" value="UniProtKB-KW"/>
</dbReference>
<dbReference type="PANTHER" id="PTHR13887">
    <property type="entry name" value="GLUTATHIONE S-TRANSFERASE KAPPA"/>
    <property type="match status" value="1"/>
</dbReference>
<dbReference type="InterPro" id="IPR006311">
    <property type="entry name" value="TAT_signal"/>
</dbReference>
<comment type="similarity">
    <text evidence="2">Belongs to the glutaredoxin family.</text>
</comment>
<evidence type="ECO:0000256" key="8">
    <source>
        <dbReference type="SAM" id="MobiDB-lite"/>
    </source>
</evidence>
<evidence type="ECO:0000259" key="9">
    <source>
        <dbReference type="Pfam" id="PF13462"/>
    </source>
</evidence>
<keyword evidence="7" id="KW-0676">Redox-active center</keyword>
<proteinExistence type="inferred from homology"/>
<evidence type="ECO:0000313" key="10">
    <source>
        <dbReference type="EMBL" id="SEA32418.1"/>
    </source>
</evidence>
<keyword evidence="11" id="KW-1185">Reference proteome</keyword>
<dbReference type="AlphaFoldDB" id="A0A1H4A9G1"/>
<keyword evidence="6" id="KW-1015">Disulfide bond</keyword>
<evidence type="ECO:0000256" key="5">
    <source>
        <dbReference type="ARBA" id="ARBA00023002"/>
    </source>
</evidence>
<reference evidence="10 11" key="1">
    <citation type="submission" date="2016-10" db="EMBL/GenBank/DDBJ databases">
        <authorList>
            <person name="de Groot N.N."/>
        </authorList>
    </citation>
    <scope>NUCLEOTIDE SEQUENCE [LARGE SCALE GENOMIC DNA]</scope>
    <source>
        <strain evidence="10 11">CGMCC 1.8712</strain>
    </source>
</reference>
<evidence type="ECO:0000256" key="4">
    <source>
        <dbReference type="ARBA" id="ARBA00022982"/>
    </source>
</evidence>
<evidence type="ECO:0000256" key="6">
    <source>
        <dbReference type="ARBA" id="ARBA00023157"/>
    </source>
</evidence>
<dbReference type="PROSITE" id="PS51318">
    <property type="entry name" value="TAT"/>
    <property type="match status" value="1"/>
</dbReference>
<comment type="similarity">
    <text evidence="1">Belongs to the thioredoxin family. DsbA subfamily.</text>
</comment>
<dbReference type="STRING" id="555874.SAMN04488065_2666"/>
<evidence type="ECO:0000256" key="3">
    <source>
        <dbReference type="ARBA" id="ARBA00022729"/>
    </source>
</evidence>
<dbReference type="SUPFAM" id="SSF52833">
    <property type="entry name" value="Thioredoxin-like"/>
    <property type="match status" value="1"/>
</dbReference>
<dbReference type="Proteomes" id="UP000236755">
    <property type="component" value="Unassembled WGS sequence"/>
</dbReference>
<dbReference type="Pfam" id="PF13462">
    <property type="entry name" value="Thioredoxin_4"/>
    <property type="match status" value="1"/>
</dbReference>
<accession>A0A1H4A9G1</accession>
<dbReference type="PANTHER" id="PTHR13887:SF14">
    <property type="entry name" value="DISULFIDE BOND FORMATION PROTEIN D"/>
    <property type="match status" value="1"/>
</dbReference>
<dbReference type="EMBL" id="FNQT01000005">
    <property type="protein sequence ID" value="SEA32418.1"/>
    <property type="molecule type" value="Genomic_DNA"/>
</dbReference>